<feature type="transmembrane region" description="Helical" evidence="1">
    <location>
        <begin position="46"/>
        <end position="69"/>
    </location>
</feature>
<feature type="transmembrane region" description="Helical" evidence="1">
    <location>
        <begin position="117"/>
        <end position="134"/>
    </location>
</feature>
<accession>A0A1G9KTF0</accession>
<dbReference type="PIRSF" id="PIRSF038959">
    <property type="entry name" value="SdpI"/>
    <property type="match status" value="1"/>
</dbReference>
<dbReference type="Proteomes" id="UP000183162">
    <property type="component" value="Unassembled WGS sequence"/>
</dbReference>
<organism evidence="3 4">
    <name type="scientific">Streptococcus equinus</name>
    <name type="common">Streptococcus bovis</name>
    <dbReference type="NCBI Taxonomy" id="1335"/>
    <lineage>
        <taxon>Bacteria</taxon>
        <taxon>Bacillati</taxon>
        <taxon>Bacillota</taxon>
        <taxon>Bacilli</taxon>
        <taxon>Lactobacillales</taxon>
        <taxon>Streptococcaceae</taxon>
        <taxon>Streptococcus</taxon>
    </lineage>
</organism>
<sequence>MKKINKEFLMTALMIALPMVIGVIFWNQLPEKIPTHFGIDGQVDGYSSKLFTLFAFPALFLLFQIICLASFEKESVKVNIPAKMRRFYTWLIPVLSLIIQGSIYANALGFIKSGPTLVTTFLAIVFIVIGNYLPKIQRNATVGIRIPWTISDDKNWYKTHRMAGKLWVIGGLIILLESFIQVALPYVMGVVIVVMIVGPIVYSFILSRKNSF</sequence>
<evidence type="ECO:0000256" key="1">
    <source>
        <dbReference type="SAM" id="Phobius"/>
    </source>
</evidence>
<feature type="transmembrane region" description="Helical" evidence="1">
    <location>
        <begin position="162"/>
        <end position="180"/>
    </location>
</feature>
<feature type="transmembrane region" description="Helical" evidence="1">
    <location>
        <begin position="90"/>
        <end position="111"/>
    </location>
</feature>
<dbReference type="InterPro" id="IPR025962">
    <property type="entry name" value="SdpI/YhfL"/>
</dbReference>
<dbReference type="EMBL" id="FNGX01000002">
    <property type="protein sequence ID" value="SDL52844.1"/>
    <property type="molecule type" value="Genomic_DNA"/>
</dbReference>
<feature type="transmembrane region" description="Helical" evidence="1">
    <location>
        <begin position="186"/>
        <end position="206"/>
    </location>
</feature>
<name>A0A1G9KTF0_STREI</name>
<keyword evidence="1" id="KW-0472">Membrane</keyword>
<gene>
    <name evidence="3" type="ORF">SAMN05216400_0957</name>
</gene>
<dbReference type="Pfam" id="PF07853">
    <property type="entry name" value="DUF1648"/>
    <property type="match status" value="1"/>
</dbReference>
<feature type="domain" description="DUF1648" evidence="2">
    <location>
        <begin position="13"/>
        <end position="60"/>
    </location>
</feature>
<evidence type="ECO:0000313" key="3">
    <source>
        <dbReference type="EMBL" id="SDL52844.1"/>
    </source>
</evidence>
<dbReference type="InterPro" id="IPR012867">
    <property type="entry name" value="DUF1648"/>
</dbReference>
<dbReference type="AlphaFoldDB" id="A0A1G9KTF0"/>
<dbReference type="PANTHER" id="PTHR37810">
    <property type="entry name" value="IMMUNITY PROTEIN SDPI"/>
    <property type="match status" value="1"/>
</dbReference>
<dbReference type="RefSeq" id="WP_074566794.1">
    <property type="nucleotide sequence ID" value="NZ_FNGX01000002.1"/>
</dbReference>
<reference evidence="3 4" key="1">
    <citation type="submission" date="2016-10" db="EMBL/GenBank/DDBJ databases">
        <authorList>
            <person name="de Groot N.N."/>
        </authorList>
    </citation>
    <scope>NUCLEOTIDE SEQUENCE [LARGE SCALE GENOMIC DNA]</scope>
    <source>
        <strain evidence="3 4">Sb09</strain>
    </source>
</reference>
<dbReference type="PANTHER" id="PTHR37810:SF5">
    <property type="entry name" value="IMMUNITY PROTEIN SDPI"/>
    <property type="match status" value="1"/>
</dbReference>
<dbReference type="GO" id="GO:0009636">
    <property type="term" value="P:response to toxic substance"/>
    <property type="evidence" value="ECO:0007669"/>
    <property type="project" value="TreeGrafter"/>
</dbReference>
<dbReference type="OrthoDB" id="9808690at2"/>
<keyword evidence="1" id="KW-1133">Transmembrane helix</keyword>
<dbReference type="Pfam" id="PF13630">
    <property type="entry name" value="SdpI"/>
    <property type="match status" value="1"/>
</dbReference>
<keyword evidence="1" id="KW-0812">Transmembrane</keyword>
<proteinExistence type="predicted"/>
<protein>
    <submittedName>
        <fullName evidence="3">Uncharacterized membrane protein</fullName>
    </submittedName>
</protein>
<dbReference type="InterPro" id="IPR026272">
    <property type="entry name" value="SdpI"/>
</dbReference>
<evidence type="ECO:0000313" key="4">
    <source>
        <dbReference type="Proteomes" id="UP000183162"/>
    </source>
</evidence>
<evidence type="ECO:0000259" key="2">
    <source>
        <dbReference type="Pfam" id="PF07853"/>
    </source>
</evidence>
<feature type="transmembrane region" description="Helical" evidence="1">
    <location>
        <begin position="7"/>
        <end position="26"/>
    </location>
</feature>